<dbReference type="InterPro" id="IPR036271">
    <property type="entry name" value="Tet_transcr_reg_TetR-rel_C_sf"/>
</dbReference>
<dbReference type="GO" id="GO:0000976">
    <property type="term" value="F:transcription cis-regulatory region binding"/>
    <property type="evidence" value="ECO:0007669"/>
    <property type="project" value="TreeGrafter"/>
</dbReference>
<evidence type="ECO:0000256" key="5">
    <source>
        <dbReference type="PROSITE-ProRule" id="PRU00335"/>
    </source>
</evidence>
<dbReference type="InterPro" id="IPR001647">
    <property type="entry name" value="HTH_TetR"/>
</dbReference>
<evidence type="ECO:0000256" key="3">
    <source>
        <dbReference type="ARBA" id="ARBA00023125"/>
    </source>
</evidence>
<proteinExistence type="predicted"/>
<dbReference type="Pfam" id="PF08361">
    <property type="entry name" value="TetR_C_2"/>
    <property type="match status" value="1"/>
</dbReference>
<dbReference type="SUPFAM" id="SSF46689">
    <property type="entry name" value="Homeodomain-like"/>
    <property type="match status" value="1"/>
</dbReference>
<sequence>MARKTKAEAEVTRQVILDAAEKVFITKGVARSSLEEIARTAKVTRGAIYWHFCNKSDLFDAMLDRVRLPISALIDPTANAQTGELQALRNLCVYALRMLVEDQRYFRVYSILFHHTESERGLKKLAEMAEESINLMTRIFENHPPHPSLTPRQAARSLHTQVLGIYFDWLRNPGAYDLAQESEILIDTLFRGICPDSQSFLPAKDNQ</sequence>
<dbReference type="EMBL" id="VMRX01000014">
    <property type="protein sequence ID" value="TVT34256.1"/>
    <property type="molecule type" value="Genomic_DNA"/>
</dbReference>
<evidence type="ECO:0000256" key="1">
    <source>
        <dbReference type="ARBA" id="ARBA00022491"/>
    </source>
</evidence>
<evidence type="ECO:0000256" key="2">
    <source>
        <dbReference type="ARBA" id="ARBA00023015"/>
    </source>
</evidence>
<dbReference type="PROSITE" id="PS01081">
    <property type="entry name" value="HTH_TETR_1"/>
    <property type="match status" value="1"/>
</dbReference>
<keyword evidence="2" id="KW-0805">Transcription regulation</keyword>
<organism evidence="7 8">
    <name type="scientific">Marinobacter vinifirmus</name>
    <dbReference type="NCBI Taxonomy" id="355591"/>
    <lineage>
        <taxon>Bacteria</taxon>
        <taxon>Pseudomonadati</taxon>
        <taxon>Pseudomonadota</taxon>
        <taxon>Gammaproteobacteria</taxon>
        <taxon>Pseudomonadales</taxon>
        <taxon>Marinobacteraceae</taxon>
        <taxon>Marinobacter</taxon>
    </lineage>
</organism>
<dbReference type="Gene3D" id="1.10.357.10">
    <property type="entry name" value="Tetracycline Repressor, domain 2"/>
    <property type="match status" value="1"/>
</dbReference>
<evidence type="ECO:0000313" key="8">
    <source>
        <dbReference type="Proteomes" id="UP000319142"/>
    </source>
</evidence>
<dbReference type="AlphaFoldDB" id="A0A558BCL6"/>
<evidence type="ECO:0000313" key="7">
    <source>
        <dbReference type="EMBL" id="TVT34256.1"/>
    </source>
</evidence>
<evidence type="ECO:0000259" key="6">
    <source>
        <dbReference type="PROSITE" id="PS50977"/>
    </source>
</evidence>
<evidence type="ECO:0000256" key="4">
    <source>
        <dbReference type="ARBA" id="ARBA00023163"/>
    </source>
</evidence>
<dbReference type="PROSITE" id="PS50977">
    <property type="entry name" value="HTH_TETR_2"/>
    <property type="match status" value="1"/>
</dbReference>
<feature type="domain" description="HTH tetR-type" evidence="6">
    <location>
        <begin position="10"/>
        <end position="70"/>
    </location>
</feature>
<dbReference type="InterPro" id="IPR023772">
    <property type="entry name" value="DNA-bd_HTH_TetR-type_CS"/>
</dbReference>
<keyword evidence="1" id="KW-0678">Repressor</keyword>
<protein>
    <submittedName>
        <fullName evidence="7">TetR family transcriptional regulator</fullName>
    </submittedName>
</protein>
<dbReference type="Pfam" id="PF00440">
    <property type="entry name" value="TetR_N"/>
    <property type="match status" value="1"/>
</dbReference>
<feature type="DNA-binding region" description="H-T-H motif" evidence="5">
    <location>
        <begin position="33"/>
        <end position="52"/>
    </location>
</feature>
<dbReference type="PRINTS" id="PR00455">
    <property type="entry name" value="HTHTETR"/>
</dbReference>
<reference evidence="7 8" key="1">
    <citation type="submission" date="2019-07" db="EMBL/GenBank/DDBJ databases">
        <title>The pathways for chlorine oxyanion respiration interact through the shared metabolite chlorate.</title>
        <authorList>
            <person name="Barnum T.P."/>
            <person name="Cheng Y."/>
            <person name="Hill K.A."/>
            <person name="Lucas L.N."/>
            <person name="Carlson H.K."/>
            <person name="Coates J.D."/>
        </authorList>
    </citation>
    <scope>NUCLEOTIDE SEQUENCE [LARGE SCALE GENOMIC DNA]</scope>
    <source>
        <strain evidence="7">UCB</strain>
    </source>
</reference>
<dbReference type="InterPro" id="IPR009057">
    <property type="entry name" value="Homeodomain-like_sf"/>
</dbReference>
<dbReference type="InterPro" id="IPR013572">
    <property type="entry name" value="Tscrpt_reg_MAATS_C"/>
</dbReference>
<dbReference type="RefSeq" id="WP_273133084.1">
    <property type="nucleotide sequence ID" value="NZ_VMRX01000014.1"/>
</dbReference>
<keyword evidence="4" id="KW-0804">Transcription</keyword>
<dbReference type="GO" id="GO:0003700">
    <property type="term" value="F:DNA-binding transcription factor activity"/>
    <property type="evidence" value="ECO:0007669"/>
    <property type="project" value="TreeGrafter"/>
</dbReference>
<dbReference type="Proteomes" id="UP000319142">
    <property type="component" value="Unassembled WGS sequence"/>
</dbReference>
<dbReference type="SUPFAM" id="SSF48498">
    <property type="entry name" value="Tetracyclin repressor-like, C-terminal domain"/>
    <property type="match status" value="1"/>
</dbReference>
<accession>A0A558BCL6</accession>
<name>A0A558BCL6_9GAMM</name>
<dbReference type="PANTHER" id="PTHR30055:SF240">
    <property type="entry name" value="HTH-TYPE TRANSCRIPTIONAL REGULATOR ACRR"/>
    <property type="match status" value="1"/>
</dbReference>
<keyword evidence="3 5" id="KW-0238">DNA-binding</keyword>
<gene>
    <name evidence="7" type="ORF">FHK81_06435</name>
</gene>
<dbReference type="PANTHER" id="PTHR30055">
    <property type="entry name" value="HTH-TYPE TRANSCRIPTIONAL REGULATOR RUTR"/>
    <property type="match status" value="1"/>
</dbReference>
<comment type="caution">
    <text evidence="7">The sequence shown here is derived from an EMBL/GenBank/DDBJ whole genome shotgun (WGS) entry which is preliminary data.</text>
</comment>
<dbReference type="InterPro" id="IPR050109">
    <property type="entry name" value="HTH-type_TetR-like_transc_reg"/>
</dbReference>